<protein>
    <recommendedName>
        <fullName evidence="2">Hemocyanin middle domain-containing protein</fullName>
    </recommendedName>
</protein>
<keyword evidence="4" id="KW-1185">Reference proteome</keyword>
<feature type="domain" description="Hemocyanin middle" evidence="2">
    <location>
        <begin position="24"/>
        <end position="119"/>
    </location>
</feature>
<evidence type="ECO:0000313" key="3">
    <source>
        <dbReference type="EMBL" id="CAG2062959.1"/>
    </source>
</evidence>
<dbReference type="SUPFAM" id="SSF48056">
    <property type="entry name" value="Di-copper centre-containing domain"/>
    <property type="match status" value="1"/>
</dbReference>
<dbReference type="InterPro" id="IPR008922">
    <property type="entry name" value="Di-copper_centre_dom_sf"/>
</dbReference>
<comment type="caution">
    <text evidence="3">The sequence shown here is derived from an EMBL/GenBank/DDBJ whole genome shotgun (WGS) entry which is preliminary data.</text>
</comment>
<dbReference type="Proteomes" id="UP001153148">
    <property type="component" value="Unassembled WGS sequence"/>
</dbReference>
<dbReference type="PANTHER" id="PTHR11511">
    <property type="entry name" value="LARVAL STORAGE PROTEIN/PHENOLOXIDASE"/>
    <property type="match status" value="1"/>
</dbReference>
<sequence length="154" mass="17639">MYVLNKLNSLALRGFTQGVSSPDRFDLERLSNDLPFVKPLGWNQKIVDGFYPQTTYRVGGEFPARPDNFEFQDLQNIKIKDLMDYDRRIREAIHQQAVYTVNGDYYSLNDSTGINYLGSNNGAVLRVQAQRVLRCSSQLRTYLAGTDHRPEGQV</sequence>
<dbReference type="PANTHER" id="PTHR11511:SF5">
    <property type="entry name" value="FAT-BODY PROTEIN 1-RELATED"/>
    <property type="match status" value="1"/>
</dbReference>
<evidence type="ECO:0000313" key="4">
    <source>
        <dbReference type="Proteomes" id="UP001153148"/>
    </source>
</evidence>
<accession>A0ABN7P520</accession>
<evidence type="ECO:0000259" key="2">
    <source>
        <dbReference type="Pfam" id="PF00372"/>
    </source>
</evidence>
<dbReference type="InterPro" id="IPR000896">
    <property type="entry name" value="Hemocyanin/hexamerin_mid_dom"/>
</dbReference>
<evidence type="ECO:0000256" key="1">
    <source>
        <dbReference type="ARBA" id="ARBA00022761"/>
    </source>
</evidence>
<dbReference type="EMBL" id="CAJPIN010023422">
    <property type="protein sequence ID" value="CAG2062959.1"/>
    <property type="molecule type" value="Genomic_DNA"/>
</dbReference>
<keyword evidence="1" id="KW-0758">Storage protein</keyword>
<organism evidence="3 4">
    <name type="scientific">Timema podura</name>
    <name type="common">Walking stick</name>
    <dbReference type="NCBI Taxonomy" id="61482"/>
    <lineage>
        <taxon>Eukaryota</taxon>
        <taxon>Metazoa</taxon>
        <taxon>Ecdysozoa</taxon>
        <taxon>Arthropoda</taxon>
        <taxon>Hexapoda</taxon>
        <taxon>Insecta</taxon>
        <taxon>Pterygota</taxon>
        <taxon>Neoptera</taxon>
        <taxon>Polyneoptera</taxon>
        <taxon>Phasmatodea</taxon>
        <taxon>Timematodea</taxon>
        <taxon>Timematoidea</taxon>
        <taxon>Timematidae</taxon>
        <taxon>Timema</taxon>
    </lineage>
</organism>
<name>A0ABN7P520_TIMPD</name>
<dbReference type="Pfam" id="PF00372">
    <property type="entry name" value="Hemocyanin_M"/>
    <property type="match status" value="1"/>
</dbReference>
<reference evidence="3" key="1">
    <citation type="submission" date="2021-03" db="EMBL/GenBank/DDBJ databases">
        <authorList>
            <person name="Tran Van P."/>
        </authorList>
    </citation>
    <scope>NUCLEOTIDE SEQUENCE</scope>
</reference>
<dbReference type="Gene3D" id="1.10.1280.10">
    <property type="entry name" value="Di-copper center containing domain from catechol oxidase"/>
    <property type="match status" value="1"/>
</dbReference>
<proteinExistence type="predicted"/>
<dbReference type="InterPro" id="IPR013788">
    <property type="entry name" value="Hemocyanin/hexamerin"/>
</dbReference>
<gene>
    <name evidence="3" type="ORF">TPAB3V08_LOCUS9907</name>
</gene>